<dbReference type="RefSeq" id="WP_126523080.1">
    <property type="nucleotide sequence ID" value="NZ_RXNU01000017.1"/>
</dbReference>
<organism evidence="1 2">
    <name type="scientific">Shewanella canadensis</name>
    <dbReference type="NCBI Taxonomy" id="271096"/>
    <lineage>
        <taxon>Bacteria</taxon>
        <taxon>Pseudomonadati</taxon>
        <taxon>Pseudomonadota</taxon>
        <taxon>Gammaproteobacteria</taxon>
        <taxon>Alteromonadales</taxon>
        <taxon>Shewanellaceae</taxon>
        <taxon>Shewanella</taxon>
    </lineage>
</organism>
<evidence type="ECO:0000313" key="1">
    <source>
        <dbReference type="EMBL" id="RTR36916.1"/>
    </source>
</evidence>
<dbReference type="PROSITE" id="PS51257">
    <property type="entry name" value="PROKAR_LIPOPROTEIN"/>
    <property type="match status" value="1"/>
</dbReference>
<comment type="caution">
    <text evidence="1">The sequence shown here is derived from an EMBL/GenBank/DDBJ whole genome shotgun (WGS) entry which is preliminary data.</text>
</comment>
<dbReference type="EMBL" id="RXNU01000017">
    <property type="protein sequence ID" value="RTR36916.1"/>
    <property type="molecule type" value="Genomic_DNA"/>
</dbReference>
<sequence length="346" mass="37925">MLKKTLVTLATLATITGCQSTATNVCPSSTRVEMPMSGHQIKSSASTKVLVFEPDMKFETDTAKRITASFHQSLSNQVNMTGSKIVDRSLAKKLKSELQIAEASGRYSSEGVPIADYAVFSDIGVADFSREFKAAHESYDPFKDKRVMVAAACSFKATIEASIRAVSLPEMITMKQIQFVGDESFSYDTYDSRCPISKDQINSMISKAAKHAVTRNDDLKNLLAPRASVVEMRKCEVGTMVRIDIGSSQGVLPEWDVNFSTHEKVTNYAGELEVESRGYGKGVVINNAEHGIKPNYSWVMIDADMASKVKRGDTVKVKFEDACNGMSIFSKLCHTTSETLSNTLSL</sequence>
<gene>
    <name evidence="1" type="ORF">EKG38_21695</name>
</gene>
<evidence type="ECO:0000313" key="2">
    <source>
        <dbReference type="Proteomes" id="UP000267448"/>
    </source>
</evidence>
<dbReference type="AlphaFoldDB" id="A0A431WN92"/>
<reference evidence="1 2" key="1">
    <citation type="submission" date="2018-12" db="EMBL/GenBank/DDBJ databases">
        <authorList>
            <person name="Yu L."/>
        </authorList>
    </citation>
    <scope>NUCLEOTIDE SEQUENCE [LARGE SCALE GENOMIC DNA]</scope>
    <source>
        <strain evidence="1 2">HAW-EB2</strain>
    </source>
</reference>
<proteinExistence type="predicted"/>
<name>A0A431WN92_9GAMM</name>
<accession>A0A431WN92</accession>
<dbReference type="Proteomes" id="UP000267448">
    <property type="component" value="Unassembled WGS sequence"/>
</dbReference>
<protein>
    <submittedName>
        <fullName evidence="1">Uncharacterized protein</fullName>
    </submittedName>
</protein>
<keyword evidence="2" id="KW-1185">Reference proteome</keyword>
<dbReference type="OrthoDB" id="6251232at2"/>